<dbReference type="GO" id="GO:0000139">
    <property type="term" value="C:Golgi membrane"/>
    <property type="evidence" value="ECO:0007669"/>
    <property type="project" value="UniProtKB-SubCell"/>
</dbReference>
<dbReference type="Pfam" id="PF02709">
    <property type="entry name" value="Glyco_transf_7C"/>
    <property type="match status" value="1"/>
</dbReference>
<proteinExistence type="inferred from homology"/>
<dbReference type="InterPro" id="IPR029044">
    <property type="entry name" value="Nucleotide-diphossugar_trans"/>
</dbReference>
<comment type="catalytic activity">
    <reaction evidence="16">
        <text>N-acetyl-D-glucosamine + UDP-alpha-D-galactose = beta-D-galactosyl-(1-&gt;4)-N-acetyl-D-glucosamine + UDP + H(+)</text>
        <dbReference type="Rhea" id="RHEA:17745"/>
        <dbReference type="ChEBI" id="CHEBI:15378"/>
        <dbReference type="ChEBI" id="CHEBI:58223"/>
        <dbReference type="ChEBI" id="CHEBI:60152"/>
        <dbReference type="ChEBI" id="CHEBI:66914"/>
        <dbReference type="ChEBI" id="CHEBI:506227"/>
        <dbReference type="EC" id="2.4.1.90"/>
    </reaction>
    <physiologicalReaction direction="left-to-right" evidence="16">
        <dbReference type="Rhea" id="RHEA:17746"/>
    </physiologicalReaction>
</comment>
<evidence type="ECO:0000313" key="21">
    <source>
        <dbReference type="Ensembl" id="ENSNFUP00015043868.1"/>
    </source>
</evidence>
<dbReference type="CDD" id="cd00899">
    <property type="entry name" value="b4GalT"/>
    <property type="match status" value="1"/>
</dbReference>
<dbReference type="GeneID" id="107396800"/>
<evidence type="ECO:0000256" key="11">
    <source>
        <dbReference type="ARBA" id="ARBA00023034"/>
    </source>
</evidence>
<reference evidence="21" key="2">
    <citation type="submission" date="2025-05" db="UniProtKB">
        <authorList>
            <consortium name="Ensembl"/>
        </authorList>
    </citation>
    <scope>IDENTIFICATION</scope>
</reference>
<evidence type="ECO:0000256" key="3">
    <source>
        <dbReference type="ARBA" id="ARBA00004922"/>
    </source>
</evidence>
<dbReference type="GeneTree" id="ENSGT00940000155244"/>
<dbReference type="Ensembl" id="ENSNFUT00015045778.1">
    <property type="protein sequence ID" value="ENSNFUP00015043868.1"/>
    <property type="gene ID" value="ENSNFUG00015020919.1"/>
</dbReference>
<evidence type="ECO:0000259" key="18">
    <source>
        <dbReference type="Pfam" id="PF02709"/>
    </source>
</evidence>
<evidence type="ECO:0000256" key="17">
    <source>
        <dbReference type="RuleBase" id="RU368121"/>
    </source>
</evidence>
<evidence type="ECO:0000256" key="13">
    <source>
        <dbReference type="ARBA" id="ARBA00023157"/>
    </source>
</evidence>
<keyword evidence="15 17" id="KW-0464">Manganese</keyword>
<dbReference type="PANTHER" id="PTHR19300">
    <property type="entry name" value="BETA-1,4-GALACTOSYLTRANSFERASE"/>
    <property type="match status" value="1"/>
</dbReference>
<keyword evidence="13" id="KW-1015">Disulfide bond</keyword>
<evidence type="ECO:0000313" key="22">
    <source>
        <dbReference type="Proteomes" id="UP000694548"/>
    </source>
</evidence>
<evidence type="ECO:0000256" key="5">
    <source>
        <dbReference type="ARBA" id="ARBA00022676"/>
    </source>
</evidence>
<evidence type="ECO:0000259" key="19">
    <source>
        <dbReference type="Pfam" id="PF13733"/>
    </source>
</evidence>
<dbReference type="UniPathway" id="UPA00378"/>
<evidence type="ECO:0000256" key="2">
    <source>
        <dbReference type="ARBA" id="ARBA00004323"/>
    </source>
</evidence>
<dbReference type="PRINTS" id="PR02050">
    <property type="entry name" value="B14GALTRFASE"/>
</dbReference>
<organism evidence="21 22">
    <name type="scientific">Nothobranchius furzeri</name>
    <name type="common">Turquoise killifish</name>
    <dbReference type="NCBI Taxonomy" id="105023"/>
    <lineage>
        <taxon>Eukaryota</taxon>
        <taxon>Metazoa</taxon>
        <taxon>Chordata</taxon>
        <taxon>Craniata</taxon>
        <taxon>Vertebrata</taxon>
        <taxon>Euteleostomi</taxon>
        <taxon>Actinopterygii</taxon>
        <taxon>Neopterygii</taxon>
        <taxon>Teleostei</taxon>
        <taxon>Neoteleostei</taxon>
        <taxon>Acanthomorphata</taxon>
        <taxon>Ovalentaria</taxon>
        <taxon>Atherinomorphae</taxon>
        <taxon>Cyprinodontiformes</taxon>
        <taxon>Nothobranchiidae</taxon>
        <taxon>Nothobranchius</taxon>
    </lineage>
</organism>
<dbReference type="GO" id="GO:0003831">
    <property type="term" value="F:beta-N-acetylglucosaminylglycopeptide beta-1,4-galactosyltransferase activity"/>
    <property type="evidence" value="ECO:0007669"/>
    <property type="project" value="TreeGrafter"/>
</dbReference>
<evidence type="ECO:0000313" key="20">
    <source>
        <dbReference type="EMBL" id="KAF7221396.1"/>
    </source>
</evidence>
<dbReference type="FunFam" id="3.90.550.10:FF:000028">
    <property type="entry name" value="beta-1,4-galactosyltransferase 1"/>
    <property type="match status" value="1"/>
</dbReference>
<dbReference type="InterPro" id="IPR027995">
    <property type="entry name" value="Galactosyl_T_N"/>
</dbReference>
<evidence type="ECO:0000256" key="15">
    <source>
        <dbReference type="ARBA" id="ARBA00023211"/>
    </source>
</evidence>
<dbReference type="InterPro" id="IPR027791">
    <property type="entry name" value="Galactosyl_T_C"/>
</dbReference>
<keyword evidence="8 17" id="KW-0479">Metal-binding</keyword>
<dbReference type="RefSeq" id="XP_015832130.3">
    <property type="nucleotide sequence ID" value="XM_015976644.3"/>
</dbReference>
<sequence>MKKTIFIFLTLYCFLAIVIFAIYFFSKKYWLTHMFLILHGAENLKDSFPLNTTGHSQVTETSEVWVNKSAGEESLGVCPETPPNLLGPFQVELETVRTLEDVRKQVGPLLQVGGRYKPPDCISKQKVAVIIPFRNRHENLTHWLYYLHPFLQRQQLDYGVYVINQDGDGTFNRAKLMNIGYAEALKEDDYNCFLFSDVDLVPLDDRNLYRCFSNPRHLSVAVDKFDYKLPYEKIFGGVTALTKEQFLTVNGFSNTFWGWGGEDDDLYNRVMLRIKAISRPYAVIGRYKMIKHERDPHNDQNLNNVKKLKETTNTLDQDGLSSLNYTVIDITKNMLFTFITVDVHVPMGLTKK</sequence>
<dbReference type="GO" id="GO:0005975">
    <property type="term" value="P:carbohydrate metabolic process"/>
    <property type="evidence" value="ECO:0007669"/>
    <property type="project" value="InterPro"/>
</dbReference>
<dbReference type="Pfam" id="PF13733">
    <property type="entry name" value="Glyco_transf_7N"/>
    <property type="match status" value="1"/>
</dbReference>
<dbReference type="GO" id="GO:0046872">
    <property type="term" value="F:metal ion binding"/>
    <property type="evidence" value="ECO:0007669"/>
    <property type="project" value="UniProtKB-UniRule"/>
</dbReference>
<dbReference type="Proteomes" id="UP000694548">
    <property type="component" value="Unassembled WGS sequence"/>
</dbReference>
<comment type="similarity">
    <text evidence="4 17">Belongs to the glycosyltransferase 7 family.</text>
</comment>
<dbReference type="AlphaFoldDB" id="A0A8C6PI67"/>
<dbReference type="Proteomes" id="UP000822369">
    <property type="component" value="Chromosome 6"/>
</dbReference>
<name>A0A8C6PI67_NOTFU</name>
<gene>
    <name evidence="21" type="primary">LOC107396800</name>
    <name evidence="20" type="ORF">G4P62_018787</name>
</gene>
<comment type="function">
    <text evidence="17">Responsible for the synthesis of complex-type N-linked oligosaccharides in many glycoproteins as well as the carbohydrate moieties of glycolipids.</text>
</comment>
<dbReference type="KEGG" id="nfu:107396800"/>
<comment type="pathway">
    <text evidence="3 17">Protein modification; protein glycosylation.</text>
</comment>
<protein>
    <recommendedName>
        <fullName evidence="17">Beta-1,4-galactosyltransferase</fullName>
        <shortName evidence="17">Beta-1,4-GalTase</shortName>
        <ecNumber evidence="17">2.4.1.-</ecNumber>
    </recommendedName>
</protein>
<evidence type="ECO:0000256" key="9">
    <source>
        <dbReference type="ARBA" id="ARBA00022968"/>
    </source>
</evidence>
<dbReference type="Gene3D" id="3.90.550.10">
    <property type="entry name" value="Spore Coat Polysaccharide Biosynthesis Protein SpsA, Chain A"/>
    <property type="match status" value="1"/>
</dbReference>
<feature type="domain" description="Galactosyltransferase N-terminal" evidence="19">
    <location>
        <begin position="78"/>
        <end position="211"/>
    </location>
</feature>
<keyword evidence="14 17" id="KW-0325">Glycoprotein</keyword>
<dbReference type="OrthoDB" id="10016069at2759"/>
<dbReference type="EC" id="2.4.1.-" evidence="17"/>
<accession>A0A8C6PI67</accession>
<dbReference type="GO" id="GO:0008092">
    <property type="term" value="F:cytoskeletal protein binding"/>
    <property type="evidence" value="ECO:0007669"/>
    <property type="project" value="TreeGrafter"/>
</dbReference>
<dbReference type="EMBL" id="JAAVVJ010000006">
    <property type="protein sequence ID" value="KAF7221396.1"/>
    <property type="molecule type" value="Genomic_DNA"/>
</dbReference>
<evidence type="ECO:0000256" key="8">
    <source>
        <dbReference type="ARBA" id="ARBA00022723"/>
    </source>
</evidence>
<evidence type="ECO:0000256" key="4">
    <source>
        <dbReference type="ARBA" id="ARBA00005735"/>
    </source>
</evidence>
<keyword evidence="12 17" id="KW-0472">Membrane</keyword>
<evidence type="ECO:0000256" key="6">
    <source>
        <dbReference type="ARBA" id="ARBA00022679"/>
    </source>
</evidence>
<comment type="cofactor">
    <cofactor evidence="1 17">
        <name>Mn(2+)</name>
        <dbReference type="ChEBI" id="CHEBI:29035"/>
    </cofactor>
</comment>
<dbReference type="PANTHER" id="PTHR19300:SF5">
    <property type="entry name" value="BETA-1,4-GALACTOSYLTRANSFERASE 1"/>
    <property type="match status" value="1"/>
</dbReference>
<evidence type="ECO:0000256" key="1">
    <source>
        <dbReference type="ARBA" id="ARBA00001936"/>
    </source>
</evidence>
<keyword evidence="7 17" id="KW-0812">Transmembrane</keyword>
<comment type="subcellular location">
    <subcellularLocation>
        <location evidence="2 17">Golgi apparatus membrane</location>
        <topology evidence="2 17">Single-pass type II membrane protein</topology>
    </subcellularLocation>
</comment>
<dbReference type="InterPro" id="IPR003859">
    <property type="entry name" value="Galactosyl_T"/>
</dbReference>
<reference evidence="20" key="1">
    <citation type="submission" date="2020-03" db="EMBL/GenBank/DDBJ databases">
        <title>Intra-Species Differences in Population Size shape Life History and Genome Evolution.</title>
        <authorList>
            <person name="Willemsen D."/>
            <person name="Cui R."/>
            <person name="Valenzano D.R."/>
        </authorList>
    </citation>
    <scope>NUCLEOTIDE SEQUENCE</scope>
    <source>
        <strain evidence="20">GRZ</strain>
        <tissue evidence="20">Whole</tissue>
    </source>
</reference>
<dbReference type="SUPFAM" id="SSF53448">
    <property type="entry name" value="Nucleotide-diphospho-sugar transferases"/>
    <property type="match status" value="1"/>
</dbReference>
<dbReference type="GO" id="GO:0006487">
    <property type="term" value="P:protein N-linked glycosylation"/>
    <property type="evidence" value="ECO:0007669"/>
    <property type="project" value="TreeGrafter"/>
</dbReference>
<feature type="transmembrane region" description="Helical" evidence="17">
    <location>
        <begin position="6"/>
        <end position="25"/>
    </location>
</feature>
<dbReference type="GO" id="GO:0003945">
    <property type="term" value="F:N-acetyllactosamine synthase activity"/>
    <property type="evidence" value="ECO:0007669"/>
    <property type="project" value="UniProtKB-EC"/>
</dbReference>
<evidence type="ECO:0000256" key="14">
    <source>
        <dbReference type="ARBA" id="ARBA00023180"/>
    </source>
</evidence>
<feature type="domain" description="Galactosyltransferase C-terminal" evidence="18">
    <location>
        <begin position="216"/>
        <end position="293"/>
    </location>
</feature>
<dbReference type="GO" id="GO:0032580">
    <property type="term" value="C:Golgi cisterna membrane"/>
    <property type="evidence" value="ECO:0007669"/>
    <property type="project" value="UniProtKB-UniRule"/>
</dbReference>
<keyword evidence="22" id="KW-1185">Reference proteome</keyword>
<evidence type="ECO:0000256" key="16">
    <source>
        <dbReference type="ARBA" id="ARBA00049413"/>
    </source>
</evidence>
<evidence type="ECO:0000256" key="7">
    <source>
        <dbReference type="ARBA" id="ARBA00022692"/>
    </source>
</evidence>
<keyword evidence="5 17" id="KW-0328">Glycosyltransferase</keyword>
<keyword evidence="11 17" id="KW-0333">Golgi apparatus</keyword>
<keyword evidence="10 17" id="KW-1133">Transmembrane helix</keyword>
<keyword evidence="6 17" id="KW-0808">Transferase</keyword>
<keyword evidence="9 17" id="KW-0735">Signal-anchor</keyword>
<evidence type="ECO:0000256" key="12">
    <source>
        <dbReference type="ARBA" id="ARBA00023136"/>
    </source>
</evidence>
<evidence type="ECO:0000256" key="10">
    <source>
        <dbReference type="ARBA" id="ARBA00022989"/>
    </source>
</evidence>